<dbReference type="WBParaSite" id="jg9761">
    <property type="protein sequence ID" value="jg9761"/>
    <property type="gene ID" value="jg9761"/>
</dbReference>
<dbReference type="PANTHER" id="PTHR24359">
    <property type="entry name" value="SERINE/THREONINE-PROTEIN KINASE SBK1"/>
    <property type="match status" value="1"/>
</dbReference>
<feature type="region of interest" description="Disordered" evidence="1">
    <location>
        <begin position="130"/>
        <end position="185"/>
    </location>
</feature>
<organism evidence="3 4">
    <name type="scientific">Ditylenchus dipsaci</name>
    <dbReference type="NCBI Taxonomy" id="166011"/>
    <lineage>
        <taxon>Eukaryota</taxon>
        <taxon>Metazoa</taxon>
        <taxon>Ecdysozoa</taxon>
        <taxon>Nematoda</taxon>
        <taxon>Chromadorea</taxon>
        <taxon>Rhabditida</taxon>
        <taxon>Tylenchina</taxon>
        <taxon>Tylenchomorpha</taxon>
        <taxon>Sphaerularioidea</taxon>
        <taxon>Anguinidae</taxon>
        <taxon>Anguininae</taxon>
        <taxon>Ditylenchus</taxon>
    </lineage>
</organism>
<name>A0A915EVR9_9BILA</name>
<accession>A0A915EVR9</accession>
<keyword evidence="3" id="KW-1185">Reference proteome</keyword>
<dbReference type="Gene3D" id="1.10.510.10">
    <property type="entry name" value="Transferase(Phosphotransferase) domain 1"/>
    <property type="match status" value="1"/>
</dbReference>
<dbReference type="PANTHER" id="PTHR24359:SF1">
    <property type="entry name" value="INHIBITOR OF NUCLEAR FACTOR KAPPA-B KINASE EPSILON SUBUNIT HOMOLOG 1-RELATED"/>
    <property type="match status" value="1"/>
</dbReference>
<dbReference type="GO" id="GO:0004674">
    <property type="term" value="F:protein serine/threonine kinase activity"/>
    <property type="evidence" value="ECO:0007669"/>
    <property type="project" value="TreeGrafter"/>
</dbReference>
<sequence>MLRVLFINNLIANVRRNGILLASRCSESQCIHFTSASKQRPRTATSTPNSPRRQKIGLPRQRQSMSGSSPLHVAAMFASAMAAKTAIGSESSSNNTMRQDSLNRLYMTSDEVFKAWEASLKVDDEEEKKFQQQKGSISPVELLKKQQQQQQNTDSMGSEEDADTSRSAPTPILRRHSSTVKPQTAVQAIGQLADARRRFSGAITNDSSNIKKVDLDAEYNVRKQLGTGRFVFPSASNKQADFVREYNFSHFLSPHPNILDTFEGMFQAKDESAFFFVQEFCPNASLREAVESHPGGIGEAATKALMIKVLSAIEFMHGEGLVHRNIKAENILIFDSVNYSRVKVTDFGLTRKTESTVKHLEYVNSYHAPELCETVVKEVLTVPLAKGYYYVQAVLEWDQWLKHKLPQLPKHYELYTEKALKLFKRCLNPRSKDRWSVKDLKKFVEKERLLKVKSSGDDMVYYPDENNCKADHHNDSGNNSSNSKQKRSTITKLINNTFNAMAVVSEQCFWPVFWFMWKNDIGIKLSITGMNTRPCSNPNTIVNQMVLKKVRMIKIYMTDYSIPKNDVVKEDNAYYSYQGHRDPYKCPSIAFSTAFDMRKLKVEVVDRRHRMDYKIFHDDIDENAEVRCINEER</sequence>
<feature type="domain" description="Protein kinase" evidence="2">
    <location>
        <begin position="178"/>
        <end position="450"/>
    </location>
</feature>
<reference evidence="4" key="1">
    <citation type="submission" date="2022-11" db="UniProtKB">
        <authorList>
            <consortium name="WormBaseParasite"/>
        </authorList>
    </citation>
    <scope>IDENTIFICATION</scope>
</reference>
<dbReference type="GO" id="GO:0005524">
    <property type="term" value="F:ATP binding"/>
    <property type="evidence" value="ECO:0007669"/>
    <property type="project" value="InterPro"/>
</dbReference>
<evidence type="ECO:0000256" key="1">
    <source>
        <dbReference type="SAM" id="MobiDB-lite"/>
    </source>
</evidence>
<dbReference type="InterPro" id="IPR011009">
    <property type="entry name" value="Kinase-like_dom_sf"/>
</dbReference>
<dbReference type="InterPro" id="IPR000719">
    <property type="entry name" value="Prot_kinase_dom"/>
</dbReference>
<dbReference type="AlphaFoldDB" id="A0A915EVR9"/>
<evidence type="ECO:0000313" key="3">
    <source>
        <dbReference type="Proteomes" id="UP000887574"/>
    </source>
</evidence>
<dbReference type="Pfam" id="PF00069">
    <property type="entry name" value="Pkinase"/>
    <property type="match status" value="1"/>
</dbReference>
<dbReference type="Proteomes" id="UP000887574">
    <property type="component" value="Unplaced"/>
</dbReference>
<feature type="compositionally biased region" description="Polar residues" evidence="1">
    <location>
        <begin position="33"/>
        <end position="51"/>
    </location>
</feature>
<evidence type="ECO:0000259" key="2">
    <source>
        <dbReference type="PROSITE" id="PS50011"/>
    </source>
</evidence>
<feature type="region of interest" description="Disordered" evidence="1">
    <location>
        <begin position="33"/>
        <end position="68"/>
    </location>
</feature>
<evidence type="ECO:0000313" key="4">
    <source>
        <dbReference type="WBParaSite" id="jg9761"/>
    </source>
</evidence>
<proteinExistence type="predicted"/>
<protein>
    <submittedName>
        <fullName evidence="4">Protein kinase domain-containing protein</fullName>
    </submittedName>
</protein>
<dbReference type="PROSITE" id="PS50011">
    <property type="entry name" value="PROTEIN_KINASE_DOM"/>
    <property type="match status" value="1"/>
</dbReference>
<dbReference type="SUPFAM" id="SSF56112">
    <property type="entry name" value="Protein kinase-like (PK-like)"/>
    <property type="match status" value="1"/>
</dbReference>